<dbReference type="Proteomes" id="UP000681967">
    <property type="component" value="Unassembled WGS sequence"/>
</dbReference>
<dbReference type="EMBL" id="CAJOBH010250125">
    <property type="protein sequence ID" value="CAF5136225.1"/>
    <property type="molecule type" value="Genomic_DNA"/>
</dbReference>
<evidence type="ECO:0000313" key="1">
    <source>
        <dbReference type="EMBL" id="CAF5136225.1"/>
    </source>
</evidence>
<accession>A0A8S3FRE5</accession>
<gene>
    <name evidence="1" type="ORF">BYL167_LOCUS69361</name>
</gene>
<evidence type="ECO:0000313" key="2">
    <source>
        <dbReference type="Proteomes" id="UP000681967"/>
    </source>
</evidence>
<protein>
    <submittedName>
        <fullName evidence="1">Uncharacterized protein</fullName>
    </submittedName>
</protein>
<dbReference type="AlphaFoldDB" id="A0A8S3FRE5"/>
<sequence>MKPKAATSKSFDRSKLLLFKFLAHQIHPFAYGVNTFLQPALDDCRVLLQNNPPDTFKMLLSLTQTFIRFAPESELIYDDIQQFASNSIKRKNDFYKLAF</sequence>
<comment type="caution">
    <text evidence="1">The sequence shown here is derived from an EMBL/GenBank/DDBJ whole genome shotgun (WGS) entry which is preliminary data.</text>
</comment>
<name>A0A8S3FRE5_9BILA</name>
<proteinExistence type="predicted"/>
<organism evidence="1 2">
    <name type="scientific">Rotaria magnacalcarata</name>
    <dbReference type="NCBI Taxonomy" id="392030"/>
    <lineage>
        <taxon>Eukaryota</taxon>
        <taxon>Metazoa</taxon>
        <taxon>Spiralia</taxon>
        <taxon>Gnathifera</taxon>
        <taxon>Rotifera</taxon>
        <taxon>Eurotatoria</taxon>
        <taxon>Bdelloidea</taxon>
        <taxon>Philodinida</taxon>
        <taxon>Philodinidae</taxon>
        <taxon>Rotaria</taxon>
    </lineage>
</organism>
<reference evidence="1" key="1">
    <citation type="submission" date="2021-02" db="EMBL/GenBank/DDBJ databases">
        <authorList>
            <person name="Nowell W R."/>
        </authorList>
    </citation>
    <scope>NUCLEOTIDE SEQUENCE</scope>
</reference>